<proteinExistence type="predicted"/>
<accession>A0A1I8BEH8</accession>
<evidence type="ECO:0000313" key="2">
    <source>
        <dbReference type="WBParaSite" id="MhA1_Contig2143.frz3.gene2"/>
    </source>
</evidence>
<name>A0A1I8BEH8_MELHA</name>
<dbReference type="AlphaFoldDB" id="A0A1I8BEH8"/>
<reference evidence="2" key="1">
    <citation type="submission" date="2016-11" db="UniProtKB">
        <authorList>
            <consortium name="WormBaseParasite"/>
        </authorList>
    </citation>
    <scope>IDENTIFICATION</scope>
</reference>
<organism evidence="1 2">
    <name type="scientific">Meloidogyne hapla</name>
    <name type="common">Root-knot nematode worm</name>
    <dbReference type="NCBI Taxonomy" id="6305"/>
    <lineage>
        <taxon>Eukaryota</taxon>
        <taxon>Metazoa</taxon>
        <taxon>Ecdysozoa</taxon>
        <taxon>Nematoda</taxon>
        <taxon>Chromadorea</taxon>
        <taxon>Rhabditida</taxon>
        <taxon>Tylenchina</taxon>
        <taxon>Tylenchomorpha</taxon>
        <taxon>Tylenchoidea</taxon>
        <taxon>Meloidogynidae</taxon>
        <taxon>Meloidogyninae</taxon>
        <taxon>Meloidogyne</taxon>
    </lineage>
</organism>
<dbReference type="Proteomes" id="UP000095281">
    <property type="component" value="Unplaced"/>
</dbReference>
<evidence type="ECO:0000313" key="1">
    <source>
        <dbReference type="Proteomes" id="UP000095281"/>
    </source>
</evidence>
<keyword evidence="1" id="KW-1185">Reference proteome</keyword>
<sequence length="71" mass="8160">MDDNNNNTENDKEDILTTFKRIVASAQFIEGISNFNHNQQQQNNINYLENIKGGEMQKNNNFKQICAIIGI</sequence>
<protein>
    <submittedName>
        <fullName evidence="2">Uncharacterized protein</fullName>
    </submittedName>
</protein>
<dbReference type="WBParaSite" id="MhA1_Contig2143.frz3.gene2">
    <property type="protein sequence ID" value="MhA1_Contig2143.frz3.gene2"/>
    <property type="gene ID" value="MhA1_Contig2143.frz3.gene2"/>
</dbReference>